<proteinExistence type="predicted"/>
<dbReference type="PANTHER" id="PTHR48204:SF1">
    <property type="entry name" value="OS07G0265100 PROTEIN"/>
    <property type="match status" value="1"/>
</dbReference>
<reference evidence="1" key="1">
    <citation type="submission" date="2021-01" db="EMBL/GenBank/DDBJ databases">
        <authorList>
            <person name="Corre E."/>
            <person name="Pelletier E."/>
            <person name="Niang G."/>
            <person name="Scheremetjew M."/>
            <person name="Finn R."/>
            <person name="Kale V."/>
            <person name="Holt S."/>
            <person name="Cochrane G."/>
            <person name="Meng A."/>
            <person name="Brown T."/>
            <person name="Cohen L."/>
        </authorList>
    </citation>
    <scope>NUCLEOTIDE SEQUENCE</scope>
    <source>
        <strain evidence="1">SAG 11-49</strain>
    </source>
</reference>
<sequence length="107" mass="11923">MQNTSQQPMQQPVQAVFVDCVSGKHASTDPQLLCDKRRLMWRPQYGWVYDAWVSKPEEFSLAGANGRFSLPAIAGAVASTAKAAAQHIQHLAGQHLTQQQQQQQQHK</sequence>
<gene>
    <name evidence="1" type="ORF">CLEI1391_LOCUS2271</name>
</gene>
<name>A0A7S0R507_9CHLO</name>
<dbReference type="PANTHER" id="PTHR48204">
    <property type="entry name" value="OS07G0265100 PROTEIN"/>
    <property type="match status" value="1"/>
</dbReference>
<protein>
    <submittedName>
        <fullName evidence="1">Uncharacterized protein</fullName>
    </submittedName>
</protein>
<dbReference type="EMBL" id="HBFB01004242">
    <property type="protein sequence ID" value="CAD8667016.1"/>
    <property type="molecule type" value="Transcribed_RNA"/>
</dbReference>
<dbReference type="AlphaFoldDB" id="A0A7S0R507"/>
<organism evidence="1">
    <name type="scientific">Chlamydomonas leiostraca</name>
    <dbReference type="NCBI Taxonomy" id="1034604"/>
    <lineage>
        <taxon>Eukaryota</taxon>
        <taxon>Viridiplantae</taxon>
        <taxon>Chlorophyta</taxon>
        <taxon>core chlorophytes</taxon>
        <taxon>Chlorophyceae</taxon>
        <taxon>CS clade</taxon>
        <taxon>Chlamydomonadales</taxon>
        <taxon>Chlamydomonadaceae</taxon>
        <taxon>Chlamydomonas</taxon>
    </lineage>
</organism>
<accession>A0A7S0R507</accession>
<evidence type="ECO:0000313" key="1">
    <source>
        <dbReference type="EMBL" id="CAD8667016.1"/>
    </source>
</evidence>